<dbReference type="NCBIfam" id="TIGR01731">
    <property type="entry name" value="fil_hemag_20aa"/>
    <property type="match status" value="20"/>
</dbReference>
<accession>A0A7Z0BM32</accession>
<evidence type="ECO:0000313" key="3">
    <source>
        <dbReference type="EMBL" id="NYH71405.1"/>
    </source>
</evidence>
<dbReference type="Gene3D" id="2.170.16.10">
    <property type="entry name" value="Hedgehog/Intein (Hint) domain"/>
    <property type="match status" value="1"/>
</dbReference>
<gene>
    <name evidence="3" type="ORF">FHR27_000015</name>
</gene>
<dbReference type="Proteomes" id="UP000578688">
    <property type="component" value="Unassembled WGS sequence"/>
</dbReference>
<evidence type="ECO:0000259" key="2">
    <source>
        <dbReference type="SMART" id="SM00306"/>
    </source>
</evidence>
<organism evidence="3 4">
    <name type="scientific">Phytopseudomonas flavescens</name>
    <dbReference type="NCBI Taxonomy" id="29435"/>
    <lineage>
        <taxon>Bacteria</taxon>
        <taxon>Pseudomonadati</taxon>
        <taxon>Pseudomonadota</taxon>
        <taxon>Gammaproteobacteria</taxon>
        <taxon>Pseudomonadales</taxon>
        <taxon>Pseudomonadaceae</taxon>
        <taxon>Phytopseudomonas</taxon>
    </lineage>
</organism>
<reference evidence="3 4" key="1">
    <citation type="submission" date="2020-07" db="EMBL/GenBank/DDBJ databases">
        <title>Genomic analyses of the natural microbiome of Caenorhabditis elegans.</title>
        <authorList>
            <person name="Samuel B."/>
        </authorList>
    </citation>
    <scope>NUCLEOTIDE SEQUENCE [LARGE SCALE GENOMIC DNA]</scope>
    <source>
        <strain evidence="3 4">BIGb0408</strain>
    </source>
</reference>
<dbReference type="SMART" id="SM00306">
    <property type="entry name" value="HintN"/>
    <property type="match status" value="1"/>
</dbReference>
<protein>
    <submittedName>
        <fullName evidence="3">Filamentous hemagglutinin</fullName>
    </submittedName>
</protein>
<dbReference type="InterPro" id="IPR003587">
    <property type="entry name" value="Hint_dom_N"/>
</dbReference>
<dbReference type="Pfam" id="PF07591">
    <property type="entry name" value="PT-HINT"/>
    <property type="match status" value="1"/>
</dbReference>
<feature type="region of interest" description="Disordered" evidence="1">
    <location>
        <begin position="1485"/>
        <end position="1514"/>
    </location>
</feature>
<sequence>MDNSQAGLVSGGQGLTLAVQRLLNHTKGGLTGGDDLLVVGDSLDNSAGGVLSSHGDLTLTLVGRLDNQRQGLITSAAGLAISAAHLDASQAGEVSAKGDLRLSVARLIQQQGRLIGEAGVHLDLQGGDLDNRGGLLSARGPMTLERLARLDNRGGEISSRQGYSLSAGVIDNGDEGRLISAGTLAIDLGQGVLRNAEGGLVSGWQGLAIKAGSLENSGQGTVSSRDGDLHVELSGALHNRTAGALVSKGQLSANAQRLDNSAGGVISSAGDLSLALADTLDNGSGGLIDTLGSLSVHSGAVNNRAGQISSQQAASLRASGLDNSAGQLTSTAAMDLTLSGLLINAQKASLASGGPLVLQAAAIDNQGGSLLSQHLLQLTASDLDNSGGTLGARSSLELLLSGVLNNSADGLVHSQQGRIDLHAQRLDNSGGSLSGQQAVIARLSGALDNRGGRIESAQGPLDLHGASAVDNRAGVLNSLHGVLKLTSAGLFDNASGTAQGQAVTVTAKGLDNRGGHLSALGGDARVDVGSSAFDNQGGGLYAHQRVSVIAGDFDNQLDILNQGGKVAAERIDFSLSGALRNGSGILESATTLHLAAARIDNPYGRLRALGKAGTTQISGGVLDNRNGVLETANAELELSVADLHGRDGRILHTGAGRFDLSAALIMGAGGTLSTNAVLSLSASNWTNSAVIEADELVLDIGTFTQTVAGQLVARRAFSGRGDNWSNQGLLASDGTFSLDLSGAYAGDGQLTSLAAMTLGTGSLDLSSSARIASAAASTVVTRGRFRNEGRLTAAGNLTVSAAGLNNHGTLGSGAVLRLETPTLLNQRGLIFSGDDMALRLSRLTNRYADIYSLGALSITRDDQLQRSSLVENMSATLESAKDMRLAVETLENAKDTFVMQGKLLSAQAYLTCIQHCSRSWSSKRGRLTLHEEWGAVIAEDSPAGEILSGADLRIDSDSLINRYSTLSARKDLVVQTGDLQNIGAQAMAGSATAVFTAQPRERNRTYYAHQARVSDFMAQHGTAATFSEAAYLAMKAGFSPAYYAGIDAPLAVSGSEHLLAPAVIQAGGNVTVEASNSLANLQTYPNSAIDYGPYRGADVTLGRSTQPVVVLSAHLPPDLQQRQVNPLSLPGFSLPQGENGLFRLNTQAGSADSASQTQNQNAGSPWRVQDGLSATASLLETGAQMPVGAGPVPSNVQPSIGHKYLIETNPALTELSRFLSSDYMLGQLGYDPDQAQKRLGDGLYEQRLIRDAIVARTGQRYLTGLTSDEAMFRYLMNNAIASKDALNLGLGVSLSAQQVAALTHDIVWMEEQEVLGEKVLVPVLYLAQAEGRLAPNGALIQGRDVALIGGGDLSNQGTLRASGALDVQGRNIANSGLMQANERLQLLATESIRNAQGGIIAGRDVTARAVSGDLINERSVTTFESAGRNHDYRQDYVDSAARIEALNDLNLSAGRDVQNVGGALNAGHDLRVIAGRDLQIVSAQQHDLSRQTDRKGNSRREQVTQYGSEASAGRDLTLSTERDLAVVASRVTAGLDLAMGAGGDILIAAAANESHFESHRKSGGKRVDIERSLVTQQAAEVEAGGDLHVNAKNNLALSASNLQTDGEAYLYAGQQLAVVAAQSSHHSLYDMKQKGSWGSKKTQRDEITTVRNVGTTISTGGDLTLVSEGDQLYQKARLESGADLTLASGGAITFEAVKDLDQESHEKSKNSSMWTSAKGKGTTDETLLQSQMIAKGDTVISAVEGLNIDIKQVNRQTVSQTIDAMVKADPELAWLKKMEQRGDVDWHRVKEVHDSFKYSHSGVGAGAAIIIAILVTVLTAGAGTSVAGAAASATSSAGMGLAAQAGFHAVVSQAAISTISNKGNLSSTSRDITSSDAMRGYALSAATAGIGTGVNPSSLGFNVQSVQQVARTTFVEAGLRTAIVGGNFTDNLGQAAVGHAANIVSGLIYKNLGDELRFSGTTGKVITHGIVGGLVAEAAGGSFKTGAIAAGLNEALVDTIIDLEFFQGPQHAQLVAMTSQLVGMTSAALVGGDEKEQQKAGWVAQQASLYNGLEHPTAERMLKELKDCRASGQCTAAKIDAIDAKYKELSAARSKGINECGNRKCVESILDKTIAMDDPVAKELLRFFQGRYDVPGLLQGNPDAVSAPSVNPYNKHGDRFVTDNQVAFAKYIKEGWLTAEETKFLDGWMDSTQWLERTYERPLSLQERATILASFSEEALLGIRGRTGQVITSGGGSSQGASSSRTITQAQAQKEGYKPCCFAAGTLVATPEGERVIESLNVGDVVWSKPEGGGEPFAAAITATHTRTDQPIYKVVLSKDAVDGASASETLEVTPGHPFYVPAQKGFVPVIDLKSGDRLQSLGDGGDGSSITVESITLYQPQGQTYNLTVDAGHTFYVGTLGAWVHNIGPCVSCSNGSCSIHAAALEGGAKATGAAGESAGAMRRLDYEAASYHGKIDNAVKSRAPVNGQEVLDFSIQVKPTSSRRVGIDYDSKDFVVFDKTLDTTYHGHVRSWSDLHPDMQKALQQAGMVDRKGNILTGGKR</sequence>
<dbReference type="InterPro" id="IPR025157">
    <property type="entry name" value="Hemagglutinin_rpt"/>
</dbReference>
<dbReference type="InterPro" id="IPR036844">
    <property type="entry name" value="Hint_dom_sf"/>
</dbReference>
<proteinExistence type="predicted"/>
<comment type="caution">
    <text evidence="3">The sequence shown here is derived from an EMBL/GenBank/DDBJ whole genome shotgun (WGS) entry which is preliminary data.</text>
</comment>
<dbReference type="Pfam" id="PF05594">
    <property type="entry name" value="Fil_haemagg"/>
    <property type="match status" value="12"/>
</dbReference>
<dbReference type="Pfam" id="PF04830">
    <property type="entry name" value="DUF637"/>
    <property type="match status" value="1"/>
</dbReference>
<dbReference type="InterPro" id="IPR008619">
    <property type="entry name" value="Filamentous_hemagglutn_rpt"/>
</dbReference>
<feature type="compositionally biased region" description="Basic and acidic residues" evidence="1">
    <location>
        <begin position="1487"/>
        <end position="1502"/>
    </location>
</feature>
<dbReference type="InterPro" id="IPR010069">
    <property type="entry name" value="CdiA_FHA1_rpt"/>
</dbReference>
<dbReference type="InterPro" id="IPR006915">
    <property type="entry name" value="DUF637_hemagglutn_put"/>
</dbReference>
<feature type="domain" description="Hint" evidence="2">
    <location>
        <begin position="2259"/>
        <end position="2363"/>
    </location>
</feature>
<feature type="compositionally biased region" description="Polar residues" evidence="1">
    <location>
        <begin position="1148"/>
        <end position="1163"/>
    </location>
</feature>
<dbReference type="GO" id="GO:0016539">
    <property type="term" value="P:intein-mediated protein splicing"/>
    <property type="evidence" value="ECO:0007669"/>
    <property type="project" value="InterPro"/>
</dbReference>
<dbReference type="SUPFAM" id="SSF51294">
    <property type="entry name" value="Hedgehog/intein (Hint) domain"/>
    <property type="match status" value="1"/>
</dbReference>
<dbReference type="EMBL" id="JACBYV010000001">
    <property type="protein sequence ID" value="NYH71405.1"/>
    <property type="molecule type" value="Genomic_DNA"/>
</dbReference>
<dbReference type="PROSITE" id="PS50817">
    <property type="entry name" value="INTEIN_N_TER"/>
    <property type="match status" value="1"/>
</dbReference>
<dbReference type="GO" id="GO:0003824">
    <property type="term" value="F:catalytic activity"/>
    <property type="evidence" value="ECO:0007669"/>
    <property type="project" value="UniProtKB-ARBA"/>
</dbReference>
<feature type="region of interest" description="Disordered" evidence="1">
    <location>
        <begin position="1148"/>
        <end position="1167"/>
    </location>
</feature>
<dbReference type="Pfam" id="PF13332">
    <property type="entry name" value="Fil_haemagg_2"/>
    <property type="match status" value="2"/>
</dbReference>
<keyword evidence="4" id="KW-1185">Reference proteome</keyword>
<evidence type="ECO:0000313" key="4">
    <source>
        <dbReference type="Proteomes" id="UP000578688"/>
    </source>
</evidence>
<evidence type="ECO:0000256" key="1">
    <source>
        <dbReference type="SAM" id="MobiDB-lite"/>
    </source>
</evidence>
<dbReference type="InterPro" id="IPR006141">
    <property type="entry name" value="Intein_N"/>
</dbReference>
<dbReference type="CDD" id="cd20695">
    <property type="entry name" value="CdiA-CT_5T87E_Ct"/>
    <property type="match status" value="1"/>
</dbReference>
<dbReference type="CDD" id="cd00081">
    <property type="entry name" value="Hint"/>
    <property type="match status" value="1"/>
</dbReference>
<name>A0A7Z0BM32_9GAMM</name>